<dbReference type="InterPro" id="IPR012332">
    <property type="entry name" value="Autotransporter_pectin_lyase_C"/>
</dbReference>
<accession>A0A9W3JZN0</accession>
<dbReference type="KEGG" id="bct:GEM_0336"/>
<organism evidence="1 2">
    <name type="scientific">Burkholderia cepacia GG4</name>
    <dbReference type="NCBI Taxonomy" id="1009846"/>
    <lineage>
        <taxon>Bacteria</taxon>
        <taxon>Pseudomonadati</taxon>
        <taxon>Pseudomonadota</taxon>
        <taxon>Betaproteobacteria</taxon>
        <taxon>Burkholderiales</taxon>
        <taxon>Burkholderiaceae</taxon>
        <taxon>Burkholderia</taxon>
        <taxon>Burkholderia cepacia complex</taxon>
    </lineage>
</organism>
<reference evidence="1 2" key="1">
    <citation type="journal article" date="2012" name="J. Bacteriol.">
        <title>Complete Genome Sequence of Burkholderia sp. Strain GG4, a Betaproteobacterium That Reduces 3-Oxo-N-Acylhomoserine Lactones and Produces Different N-Acylhomoserine Lactones.</title>
        <authorList>
            <person name="Hong K.W."/>
            <person name="Koh C.L."/>
            <person name="Sam C.K."/>
            <person name="Yin W.F."/>
            <person name="Chan K.G."/>
        </authorList>
    </citation>
    <scope>NUCLEOTIDE SEQUENCE [LARGE SCALE GENOMIC DNA]</scope>
    <source>
        <strain evidence="1 2">GG4</strain>
    </source>
</reference>
<dbReference type="Proteomes" id="UP000032866">
    <property type="component" value="Chromosome 1"/>
</dbReference>
<dbReference type="EMBL" id="CP003774">
    <property type="protein sequence ID" value="AFQ46788.1"/>
    <property type="molecule type" value="Genomic_DNA"/>
</dbReference>
<name>A0A9W3JZN0_BURCE</name>
<dbReference type="AlphaFoldDB" id="A0A9W3JZN0"/>
<protein>
    <submittedName>
        <fullName evidence="1">Outer membrane autotransporter</fullName>
    </submittedName>
</protein>
<sequence>MIVTRGEEASGIATILVPGGTIDVADTLIRTSGLFGTGLSLSYGGIRATLKRTDIRTDGDYASVLYMPGASTVIFSDSHLETSGYAALGVDTREGSVEFERTRIVTHGISSHGLYASKEYTDTPVIDATDTHVTTTGKGAIGLVARLGGKVAMLDRNASSFSVPRDRAALRVGATGQVSKRFAISAGLGVEANLSDYAMVKGELAAKYRW</sequence>
<evidence type="ECO:0000313" key="1">
    <source>
        <dbReference type="EMBL" id="AFQ46788.1"/>
    </source>
</evidence>
<evidence type="ECO:0000313" key="2">
    <source>
        <dbReference type="Proteomes" id="UP000032866"/>
    </source>
</evidence>
<proteinExistence type="predicted"/>
<dbReference type="Gene3D" id="2.160.20.20">
    <property type="match status" value="1"/>
</dbReference>
<gene>
    <name evidence="1" type="ORF">GEM_0336</name>
</gene>